<reference evidence="3" key="2">
    <citation type="submission" date="2015-01" db="EMBL/GenBank/DDBJ databases">
        <title>Evolutionary Origins and Diversification of the Mycorrhizal Mutualists.</title>
        <authorList>
            <consortium name="DOE Joint Genome Institute"/>
            <consortium name="Mycorrhizal Genomics Consortium"/>
            <person name="Kohler A."/>
            <person name="Kuo A."/>
            <person name="Nagy L.G."/>
            <person name="Floudas D."/>
            <person name="Copeland A."/>
            <person name="Barry K.W."/>
            <person name="Cichocki N."/>
            <person name="Veneault-Fourrey C."/>
            <person name="LaButti K."/>
            <person name="Lindquist E.A."/>
            <person name="Lipzen A."/>
            <person name="Lundell T."/>
            <person name="Morin E."/>
            <person name="Murat C."/>
            <person name="Riley R."/>
            <person name="Ohm R."/>
            <person name="Sun H."/>
            <person name="Tunlid A."/>
            <person name="Henrissat B."/>
            <person name="Grigoriev I.V."/>
            <person name="Hibbett D.S."/>
            <person name="Martin F."/>
        </authorList>
    </citation>
    <scope>NUCLEOTIDE SEQUENCE [LARGE SCALE GENOMIC DNA]</scope>
    <source>
        <strain evidence="3">MAFF 305830</strain>
    </source>
</reference>
<reference evidence="2 3" key="1">
    <citation type="submission" date="2014-04" db="EMBL/GenBank/DDBJ databases">
        <authorList>
            <consortium name="DOE Joint Genome Institute"/>
            <person name="Kuo A."/>
            <person name="Zuccaro A."/>
            <person name="Kohler A."/>
            <person name="Nagy L.G."/>
            <person name="Floudas D."/>
            <person name="Copeland A."/>
            <person name="Barry K.W."/>
            <person name="Cichocki N."/>
            <person name="Veneault-Fourrey C."/>
            <person name="LaButti K."/>
            <person name="Lindquist E.A."/>
            <person name="Lipzen A."/>
            <person name="Lundell T."/>
            <person name="Morin E."/>
            <person name="Murat C."/>
            <person name="Sun H."/>
            <person name="Tunlid A."/>
            <person name="Henrissat B."/>
            <person name="Grigoriev I.V."/>
            <person name="Hibbett D.S."/>
            <person name="Martin F."/>
            <person name="Nordberg H.P."/>
            <person name="Cantor M.N."/>
            <person name="Hua S.X."/>
        </authorList>
    </citation>
    <scope>NUCLEOTIDE SEQUENCE [LARGE SCALE GENOMIC DNA]</scope>
    <source>
        <strain evidence="2 3">MAFF 305830</strain>
    </source>
</reference>
<feature type="region of interest" description="Disordered" evidence="1">
    <location>
        <begin position="66"/>
        <end position="93"/>
    </location>
</feature>
<keyword evidence="3" id="KW-1185">Reference proteome</keyword>
<organism evidence="2 3">
    <name type="scientific">Serendipita vermifera MAFF 305830</name>
    <dbReference type="NCBI Taxonomy" id="933852"/>
    <lineage>
        <taxon>Eukaryota</taxon>
        <taxon>Fungi</taxon>
        <taxon>Dikarya</taxon>
        <taxon>Basidiomycota</taxon>
        <taxon>Agaricomycotina</taxon>
        <taxon>Agaricomycetes</taxon>
        <taxon>Sebacinales</taxon>
        <taxon>Serendipitaceae</taxon>
        <taxon>Serendipita</taxon>
    </lineage>
</organism>
<dbReference type="Proteomes" id="UP000054097">
    <property type="component" value="Unassembled WGS sequence"/>
</dbReference>
<dbReference type="HOGENOM" id="CLU_1611797_0_0_1"/>
<evidence type="ECO:0000256" key="1">
    <source>
        <dbReference type="SAM" id="MobiDB-lite"/>
    </source>
</evidence>
<dbReference type="AlphaFoldDB" id="A0A0C2WUP2"/>
<evidence type="ECO:0000313" key="2">
    <source>
        <dbReference type="EMBL" id="KIM29908.1"/>
    </source>
</evidence>
<proteinExistence type="predicted"/>
<name>A0A0C2WUP2_SERVB</name>
<gene>
    <name evidence="2" type="ORF">M408DRAFT_328377</name>
</gene>
<evidence type="ECO:0000313" key="3">
    <source>
        <dbReference type="Proteomes" id="UP000054097"/>
    </source>
</evidence>
<sequence length="165" mass="18579">MRQHYGALAVISIGGMSDEETDDEETNIRGQRVLGVRRLAFRSDAYTNASHYLDAVAHSHLHSRTFHPYSRPGPTPRKPRVQKTTVGRSDPPMWSPPEFYSDTFIKQATDSNMLKVLNRGASIPNPLPTIEDYNRWAMEGDISLAEAWNAHKSDCVTCGRDMDMS</sequence>
<dbReference type="EMBL" id="KN824286">
    <property type="protein sequence ID" value="KIM29908.1"/>
    <property type="molecule type" value="Genomic_DNA"/>
</dbReference>
<accession>A0A0C2WUP2</accession>
<protein>
    <submittedName>
        <fullName evidence="2">Uncharacterized protein</fullName>
    </submittedName>
</protein>